<evidence type="ECO:0000259" key="2">
    <source>
        <dbReference type="Pfam" id="PF01494"/>
    </source>
</evidence>
<gene>
    <name evidence="3" type="ORF">K3F53_10195</name>
</gene>
<proteinExistence type="predicted"/>
<protein>
    <submittedName>
        <fullName evidence="3">FAD-dependent monooxygenase</fullName>
    </submittedName>
</protein>
<dbReference type="PRINTS" id="PR00420">
    <property type="entry name" value="RNGMNOXGNASE"/>
</dbReference>
<dbReference type="InterPro" id="IPR002938">
    <property type="entry name" value="FAD-bd"/>
</dbReference>
<organism evidence="3 4">
    <name type="scientific">Aneurinibacillus thermoaerophilus</name>
    <dbReference type="NCBI Taxonomy" id="143495"/>
    <lineage>
        <taxon>Bacteria</taxon>
        <taxon>Bacillati</taxon>
        <taxon>Bacillota</taxon>
        <taxon>Bacilli</taxon>
        <taxon>Bacillales</taxon>
        <taxon>Paenibacillaceae</taxon>
        <taxon>Aneurinibacillus group</taxon>
        <taxon>Aneurinibacillus</taxon>
    </lineage>
</organism>
<dbReference type="Gene3D" id="3.50.50.60">
    <property type="entry name" value="FAD/NAD(P)-binding domain"/>
    <property type="match status" value="2"/>
</dbReference>
<keyword evidence="3" id="KW-0503">Monooxygenase</keyword>
<dbReference type="PANTHER" id="PTHR43476">
    <property type="entry name" value="3-(3-HYDROXY-PHENYL)PROPIONATE/3-HYDROXYCINNAMIC ACID HYDROXYLASE"/>
    <property type="match status" value="1"/>
</dbReference>
<sequence>MSKSTPLNRFDVDVVVVGAGPGGCMLSYLLARSGVKTALLERHNSLDREFRGYFFQPLVLKLFDQLGLLEDILRIPHERVDMFKFVDHGKTLFEVRFDELEPPYNYGLNISQPPLLEYFIQQSSRFSNFTYFGGTTAKNLIKRGDSVHGILAINQEEEIELHSRLVVGADGRYSTIRKLADISQTMDKFEFDFVWFDMPKALGKDYPLQIKIEDEGMLIYIPKGEDQVQVGWVIKKKTYPELVKKGIDDFIRTLIVIEPDLQDVLPYHLKSFKQCSVLDIQVGMTDTWVRDGLLLLGDAAHIASPFSGQGNSLAIQDAVIAHDSIMKAMTTQGSGVLQESFLKNYELYRKPAVAEIQRIQAMQARLIAIKNPTFLGLRRTVAPVARRTSLFKKMRDKIAMGVQKIEVNTSFFLSQES</sequence>
<accession>A0ABX8YG57</accession>
<evidence type="ECO:0000313" key="4">
    <source>
        <dbReference type="Proteomes" id="UP000826616"/>
    </source>
</evidence>
<keyword evidence="1" id="KW-0560">Oxidoreductase</keyword>
<dbReference type="InterPro" id="IPR036188">
    <property type="entry name" value="FAD/NAD-bd_sf"/>
</dbReference>
<evidence type="ECO:0000256" key="1">
    <source>
        <dbReference type="ARBA" id="ARBA00023002"/>
    </source>
</evidence>
<keyword evidence="4" id="KW-1185">Reference proteome</keyword>
<dbReference type="InterPro" id="IPR050631">
    <property type="entry name" value="PheA/TfdB_FAD_monoxygenase"/>
</dbReference>
<dbReference type="EMBL" id="CP080764">
    <property type="protein sequence ID" value="QYY44561.1"/>
    <property type="molecule type" value="Genomic_DNA"/>
</dbReference>
<dbReference type="PANTHER" id="PTHR43476:SF5">
    <property type="entry name" value="FAD-DEPENDENT MONOOXYGENASE"/>
    <property type="match status" value="1"/>
</dbReference>
<name>A0ABX8YG57_ANETH</name>
<dbReference type="SUPFAM" id="SSF51905">
    <property type="entry name" value="FAD/NAD(P)-binding domain"/>
    <property type="match status" value="1"/>
</dbReference>
<reference evidence="3 4" key="1">
    <citation type="submission" date="2021-08" db="EMBL/GenBank/DDBJ databases">
        <title>Complete genome sequence of the strain Aneurinibacillus thermoaerophilus CCM 8960.</title>
        <authorList>
            <person name="Musilova J."/>
            <person name="Kourilova X."/>
            <person name="Pernicova I."/>
            <person name="Bezdicek M."/>
            <person name="Lengerova M."/>
            <person name="Obruca S."/>
            <person name="Sedlar K."/>
        </authorList>
    </citation>
    <scope>NUCLEOTIDE SEQUENCE [LARGE SCALE GENOMIC DNA]</scope>
    <source>
        <strain evidence="3 4">CCM 8960</strain>
    </source>
</reference>
<dbReference type="Pfam" id="PF01494">
    <property type="entry name" value="FAD_binding_3"/>
    <property type="match status" value="1"/>
</dbReference>
<evidence type="ECO:0000313" key="3">
    <source>
        <dbReference type="EMBL" id="QYY44561.1"/>
    </source>
</evidence>
<dbReference type="Proteomes" id="UP000826616">
    <property type="component" value="Chromosome"/>
</dbReference>
<feature type="domain" description="FAD-binding" evidence="2">
    <location>
        <begin position="11"/>
        <end position="355"/>
    </location>
</feature>
<dbReference type="GO" id="GO:0004497">
    <property type="term" value="F:monooxygenase activity"/>
    <property type="evidence" value="ECO:0007669"/>
    <property type="project" value="UniProtKB-KW"/>
</dbReference>